<evidence type="ECO:0000256" key="2">
    <source>
        <dbReference type="ARBA" id="ARBA00022729"/>
    </source>
</evidence>
<keyword evidence="3" id="KW-0378">Hydrolase</keyword>
<sequence>MINNSLMGSSSIFAHIAFISVVTLEFVICVCGSSASGLKPCDFPAIFNFGDSNSDTGGLSAAFTPPPPPYGDTFFKRPSGRFSDGRLTIDFIAEGLGIPYLHAYLDAVAPNFSTGANFATAASTIVPLPDVLPLGGYSPFSLNVQYSQFIRLKNHSIIINQLGGFFKGLLPKEEFYSRALYTIDIGQNDIGAGLSETKSMQEIRDSPIPMIISNFSANVKSLYEEGGRSFWIHNTGPIGCLPYTFVPFPVASSQIDSAGCAIPYNDVSQYFNQKLKEAVIQLRKDLPLAAITYVDLYSIKYTLISQASKFGFEKPLVVCCGYGGHYNFNSQIRCGGTGEINDTKVFVGSCQDPSKRINWDGVHYTEAANKWIYDQLVNGKFSDPPISLNMACHR</sequence>
<dbReference type="PANTHER" id="PTHR22835:SF292">
    <property type="entry name" value="ESTERASE-LIKE ISOFORM X1"/>
    <property type="match status" value="1"/>
</dbReference>
<reference evidence="6 7" key="1">
    <citation type="submission" date="2024-01" db="EMBL/GenBank/DDBJ databases">
        <title>Genome assemblies of Stephania.</title>
        <authorList>
            <person name="Yang L."/>
        </authorList>
    </citation>
    <scope>NUCLEOTIDE SEQUENCE [LARGE SCALE GENOMIC DNA]</scope>
    <source>
        <strain evidence="6">YNDBR</strain>
        <tissue evidence="6">Leaf</tissue>
    </source>
</reference>
<dbReference type="CDD" id="cd01837">
    <property type="entry name" value="SGNH_plant_lipase_like"/>
    <property type="match status" value="1"/>
</dbReference>
<protein>
    <recommendedName>
        <fullName evidence="8">Esterase</fullName>
    </recommendedName>
</protein>
<dbReference type="InterPro" id="IPR035669">
    <property type="entry name" value="SGNH_plant_lipase-like"/>
</dbReference>
<dbReference type="Pfam" id="PF00657">
    <property type="entry name" value="Lipase_GDSL"/>
    <property type="match status" value="1"/>
</dbReference>
<dbReference type="InterPro" id="IPR036514">
    <property type="entry name" value="SGNH_hydro_sf"/>
</dbReference>
<dbReference type="Gene3D" id="3.40.50.1110">
    <property type="entry name" value="SGNH hydrolase"/>
    <property type="match status" value="1"/>
</dbReference>
<evidence type="ECO:0000256" key="3">
    <source>
        <dbReference type="ARBA" id="ARBA00022801"/>
    </source>
</evidence>
<evidence type="ECO:0000313" key="7">
    <source>
        <dbReference type="Proteomes" id="UP001420932"/>
    </source>
</evidence>
<keyword evidence="7" id="KW-1185">Reference proteome</keyword>
<name>A0AAP0L1E5_9MAGN</name>
<keyword evidence="4" id="KW-0325">Glycoprotein</keyword>
<gene>
    <name evidence="6" type="ORF">Syun_003428</name>
</gene>
<dbReference type="EMBL" id="JBBNAF010000002">
    <property type="protein sequence ID" value="KAK9162526.1"/>
    <property type="molecule type" value="Genomic_DNA"/>
</dbReference>
<evidence type="ECO:0000256" key="5">
    <source>
        <dbReference type="SAM" id="SignalP"/>
    </source>
</evidence>
<comment type="similarity">
    <text evidence="1">Belongs to the 'GDSL' lipolytic enzyme family.</text>
</comment>
<dbReference type="PANTHER" id="PTHR22835">
    <property type="entry name" value="ZINC FINGER FYVE DOMAIN CONTAINING PROTEIN"/>
    <property type="match status" value="1"/>
</dbReference>
<evidence type="ECO:0000256" key="1">
    <source>
        <dbReference type="ARBA" id="ARBA00008668"/>
    </source>
</evidence>
<dbReference type="SUPFAM" id="SSF52266">
    <property type="entry name" value="SGNH hydrolase"/>
    <property type="match status" value="1"/>
</dbReference>
<organism evidence="6 7">
    <name type="scientific">Stephania yunnanensis</name>
    <dbReference type="NCBI Taxonomy" id="152371"/>
    <lineage>
        <taxon>Eukaryota</taxon>
        <taxon>Viridiplantae</taxon>
        <taxon>Streptophyta</taxon>
        <taxon>Embryophyta</taxon>
        <taxon>Tracheophyta</taxon>
        <taxon>Spermatophyta</taxon>
        <taxon>Magnoliopsida</taxon>
        <taxon>Ranunculales</taxon>
        <taxon>Menispermaceae</taxon>
        <taxon>Menispermoideae</taxon>
        <taxon>Cissampelideae</taxon>
        <taxon>Stephania</taxon>
    </lineage>
</organism>
<dbReference type="InterPro" id="IPR001087">
    <property type="entry name" value="GDSL"/>
</dbReference>
<dbReference type="Proteomes" id="UP001420932">
    <property type="component" value="Unassembled WGS sequence"/>
</dbReference>
<accession>A0AAP0L1E5</accession>
<feature type="chain" id="PRO_5042915022" description="Esterase" evidence="5">
    <location>
        <begin position="33"/>
        <end position="394"/>
    </location>
</feature>
<comment type="caution">
    <text evidence="6">The sequence shown here is derived from an EMBL/GenBank/DDBJ whole genome shotgun (WGS) entry which is preliminary data.</text>
</comment>
<feature type="signal peptide" evidence="5">
    <location>
        <begin position="1"/>
        <end position="32"/>
    </location>
</feature>
<dbReference type="GO" id="GO:0016788">
    <property type="term" value="F:hydrolase activity, acting on ester bonds"/>
    <property type="evidence" value="ECO:0007669"/>
    <property type="project" value="InterPro"/>
</dbReference>
<evidence type="ECO:0000313" key="6">
    <source>
        <dbReference type="EMBL" id="KAK9162526.1"/>
    </source>
</evidence>
<keyword evidence="2 5" id="KW-0732">Signal</keyword>
<evidence type="ECO:0008006" key="8">
    <source>
        <dbReference type="Google" id="ProtNLM"/>
    </source>
</evidence>
<evidence type="ECO:0000256" key="4">
    <source>
        <dbReference type="ARBA" id="ARBA00023180"/>
    </source>
</evidence>
<proteinExistence type="inferred from homology"/>
<dbReference type="AlphaFoldDB" id="A0AAP0L1E5"/>